<dbReference type="AlphaFoldDB" id="A0A428W735"/>
<organism evidence="2 3">
    <name type="scientific">Amycolatopsis balhimycina DSM 5908</name>
    <dbReference type="NCBI Taxonomy" id="1081091"/>
    <lineage>
        <taxon>Bacteria</taxon>
        <taxon>Bacillati</taxon>
        <taxon>Actinomycetota</taxon>
        <taxon>Actinomycetes</taxon>
        <taxon>Pseudonocardiales</taxon>
        <taxon>Pseudonocardiaceae</taxon>
        <taxon>Amycolatopsis</taxon>
    </lineage>
</organism>
<keyword evidence="1" id="KW-0812">Transmembrane</keyword>
<dbReference type="EMBL" id="QHHU01000054">
    <property type="protein sequence ID" value="RSM38843.1"/>
    <property type="molecule type" value="Genomic_DNA"/>
</dbReference>
<evidence type="ECO:0000313" key="2">
    <source>
        <dbReference type="EMBL" id="RSM38843.1"/>
    </source>
</evidence>
<evidence type="ECO:0008006" key="4">
    <source>
        <dbReference type="Google" id="ProtNLM"/>
    </source>
</evidence>
<keyword evidence="1" id="KW-1133">Transmembrane helix</keyword>
<dbReference type="OrthoDB" id="4763906at2"/>
<protein>
    <recommendedName>
        <fullName evidence="4">DUF1772 domain-containing protein</fullName>
    </recommendedName>
</protein>
<keyword evidence="1" id="KW-0472">Membrane</keyword>
<proteinExistence type="predicted"/>
<feature type="transmembrane region" description="Helical" evidence="1">
    <location>
        <begin position="94"/>
        <end position="112"/>
    </location>
</feature>
<comment type="caution">
    <text evidence="2">The sequence shown here is derived from an EMBL/GenBank/DDBJ whole genome shotgun (WGS) entry which is preliminary data.</text>
</comment>
<name>A0A428W735_AMYBA</name>
<accession>A0A428W735</accession>
<dbReference type="RefSeq" id="WP_020645530.1">
    <property type="nucleotide sequence ID" value="NZ_QHHU01000054.1"/>
</dbReference>
<feature type="transmembrane region" description="Helical" evidence="1">
    <location>
        <begin position="56"/>
        <end position="74"/>
    </location>
</feature>
<feature type="transmembrane region" description="Helical" evidence="1">
    <location>
        <begin position="12"/>
        <end position="36"/>
    </location>
</feature>
<keyword evidence="3" id="KW-1185">Reference proteome</keyword>
<feature type="transmembrane region" description="Helical" evidence="1">
    <location>
        <begin position="132"/>
        <end position="152"/>
    </location>
</feature>
<gene>
    <name evidence="2" type="ORF">DMA12_31730</name>
</gene>
<evidence type="ECO:0000313" key="3">
    <source>
        <dbReference type="Proteomes" id="UP000286716"/>
    </source>
</evidence>
<evidence type="ECO:0000256" key="1">
    <source>
        <dbReference type="SAM" id="Phobius"/>
    </source>
</evidence>
<sequence length="162" mass="18397">MKTSRQHRLTLAALIGMAYWLFGNLYEAVVFSPNWVRDSPSQFTRLHEFFSATGPTLYFVPVTQIAIMLVWVLWWRNRDGELARGYRRAGQSAVALAALTGYIVAAVLPHMFSTDALAQPGSLHSAAWQWNILNVFRMLLTATTVCYLFGAFRKLDRRINPS</sequence>
<dbReference type="Proteomes" id="UP000286716">
    <property type="component" value="Unassembled WGS sequence"/>
</dbReference>
<reference evidence="2 3" key="1">
    <citation type="submission" date="2018-05" db="EMBL/GenBank/DDBJ databases">
        <title>Evolution of GPA BGCs.</title>
        <authorList>
            <person name="Waglechner N."/>
            <person name="Wright G.D."/>
        </authorList>
    </citation>
    <scope>NUCLEOTIDE SEQUENCE [LARGE SCALE GENOMIC DNA]</scope>
    <source>
        <strain evidence="2 3">DSM 5908</strain>
    </source>
</reference>